<gene>
    <name evidence="2" type="ORF">Pfra01_000736100</name>
    <name evidence="3" type="ORF">Pfra01_000979900</name>
</gene>
<dbReference type="AlphaFoldDB" id="A0A9W6U9P7"/>
<sequence length="84" mass="8917">MSTFGKPGADWVKTRADEGLLSGEPASFGEHLETTRQGTSWRGSARTVKGIAREAHTLRQAKSLGSEVSTESSSSPAEVIQLSL</sequence>
<dbReference type="EMBL" id="BSXT01000915">
    <property type="protein sequence ID" value="GMF36182.1"/>
    <property type="molecule type" value="Genomic_DNA"/>
</dbReference>
<evidence type="ECO:0000256" key="1">
    <source>
        <dbReference type="SAM" id="MobiDB-lite"/>
    </source>
</evidence>
<evidence type="ECO:0000313" key="4">
    <source>
        <dbReference type="Proteomes" id="UP001165121"/>
    </source>
</evidence>
<protein>
    <submittedName>
        <fullName evidence="2">Unnamed protein product</fullName>
    </submittedName>
</protein>
<dbReference type="EMBL" id="BSXT01000650">
    <property type="protein sequence ID" value="GMF31739.1"/>
    <property type="molecule type" value="Genomic_DNA"/>
</dbReference>
<organism evidence="2 4">
    <name type="scientific">Phytophthora fragariaefolia</name>
    <dbReference type="NCBI Taxonomy" id="1490495"/>
    <lineage>
        <taxon>Eukaryota</taxon>
        <taxon>Sar</taxon>
        <taxon>Stramenopiles</taxon>
        <taxon>Oomycota</taxon>
        <taxon>Peronosporomycetes</taxon>
        <taxon>Peronosporales</taxon>
        <taxon>Peronosporaceae</taxon>
        <taxon>Phytophthora</taxon>
    </lineage>
</organism>
<feature type="region of interest" description="Disordered" evidence="1">
    <location>
        <begin position="1"/>
        <end position="47"/>
    </location>
</feature>
<feature type="compositionally biased region" description="Low complexity" evidence="1">
    <location>
        <begin position="63"/>
        <end position="78"/>
    </location>
</feature>
<evidence type="ECO:0000313" key="3">
    <source>
        <dbReference type="EMBL" id="GMF36182.1"/>
    </source>
</evidence>
<keyword evidence="4" id="KW-1185">Reference proteome</keyword>
<proteinExistence type="predicted"/>
<reference evidence="2" key="1">
    <citation type="submission" date="2023-04" db="EMBL/GenBank/DDBJ databases">
        <title>Phytophthora fragariaefolia NBRC 109709.</title>
        <authorList>
            <person name="Ichikawa N."/>
            <person name="Sato H."/>
            <person name="Tonouchi N."/>
        </authorList>
    </citation>
    <scope>NUCLEOTIDE SEQUENCE</scope>
    <source>
        <strain evidence="2">NBRC 109709</strain>
    </source>
</reference>
<comment type="caution">
    <text evidence="2">The sequence shown here is derived from an EMBL/GenBank/DDBJ whole genome shotgun (WGS) entry which is preliminary data.</text>
</comment>
<feature type="region of interest" description="Disordered" evidence="1">
    <location>
        <begin position="61"/>
        <end position="84"/>
    </location>
</feature>
<dbReference type="Proteomes" id="UP001165121">
    <property type="component" value="Unassembled WGS sequence"/>
</dbReference>
<accession>A0A9W6U9P7</accession>
<name>A0A9W6U9P7_9STRA</name>
<evidence type="ECO:0000313" key="2">
    <source>
        <dbReference type="EMBL" id="GMF31739.1"/>
    </source>
</evidence>